<sequence>MSCHIVLGVTGSIAAYKAVEIVSYLTRQGDNVTVIMTSAAQRFVDPVTFRSISHNRVVTDLFIDNEDYDPNHVSLAEQADLLVVAPATANFIGKVASGIADDPLTCTVMAARSPVIIAPAMNDSMYLNPIVQENMKKLRDLGYRIVEPEEGRLCTGRTGKGRLAAMEKIVGTIEEALGKKRNR</sequence>
<dbReference type="EMBL" id="MJUW02000069">
    <property type="protein sequence ID" value="OQD45911.1"/>
    <property type="molecule type" value="Genomic_DNA"/>
</dbReference>
<dbReference type="Proteomes" id="UP000242219">
    <property type="component" value="Unassembled WGS sequence"/>
</dbReference>
<feature type="domain" description="Flavoprotein" evidence="1">
    <location>
        <begin position="4"/>
        <end position="176"/>
    </location>
</feature>
<dbReference type="Gene3D" id="3.40.50.1950">
    <property type="entry name" value="Flavin prenyltransferase-like"/>
    <property type="match status" value="1"/>
</dbReference>
<keyword evidence="3" id="KW-1185">Reference proteome</keyword>
<dbReference type="SUPFAM" id="SSF52507">
    <property type="entry name" value="Homo-oligomeric flavin-containing Cys decarboxylases, HFCD"/>
    <property type="match status" value="1"/>
</dbReference>
<dbReference type="PANTHER" id="PTHR14359:SF6">
    <property type="entry name" value="PHOSPHOPANTOTHENOYLCYSTEINE DECARBOXYLASE"/>
    <property type="match status" value="1"/>
</dbReference>
<name>A0A1V6M0H9_9BACT</name>
<organism evidence="2 3">
    <name type="scientific">Candidatus Brocadia sapporoensis</name>
    <dbReference type="NCBI Taxonomy" id="392547"/>
    <lineage>
        <taxon>Bacteria</taxon>
        <taxon>Pseudomonadati</taxon>
        <taxon>Planctomycetota</taxon>
        <taxon>Candidatus Brocadiia</taxon>
        <taxon>Candidatus Brocadiales</taxon>
        <taxon>Candidatus Brocadiaceae</taxon>
        <taxon>Candidatus Brocadia</taxon>
    </lineage>
</organism>
<dbReference type="InterPro" id="IPR003382">
    <property type="entry name" value="Flavoprotein"/>
</dbReference>
<proteinExistence type="predicted"/>
<dbReference type="GO" id="GO:0015937">
    <property type="term" value="P:coenzyme A biosynthetic process"/>
    <property type="evidence" value="ECO:0007669"/>
    <property type="project" value="TreeGrafter"/>
</dbReference>
<reference evidence="2 3" key="1">
    <citation type="journal article" date="2016" name="Genome Announc.">
        <title>Draft Genome Sequence of the Anaerobic Ammonium-Oxidizing Bacterium 'Candidatus Brocadia sp. 40'.</title>
        <authorList>
            <person name="Ali M."/>
            <person name="Haroon M.F."/>
            <person name="Narita Y."/>
            <person name="Zhang L."/>
            <person name="Rangel Shaw D."/>
            <person name="Okabe S."/>
            <person name="Saikaly P.E."/>
        </authorList>
    </citation>
    <scope>NUCLEOTIDE SEQUENCE [LARGE SCALE GENOMIC DNA]</scope>
    <source>
        <strain evidence="2 3">40</strain>
    </source>
</reference>
<dbReference type="Pfam" id="PF02441">
    <property type="entry name" value="Flavoprotein"/>
    <property type="match status" value="1"/>
</dbReference>
<accession>A0A1V6M0H9</accession>
<dbReference type="GO" id="GO:0004633">
    <property type="term" value="F:phosphopantothenoylcysteine decarboxylase activity"/>
    <property type="evidence" value="ECO:0007669"/>
    <property type="project" value="TreeGrafter"/>
</dbReference>
<evidence type="ECO:0000313" key="3">
    <source>
        <dbReference type="Proteomes" id="UP000242219"/>
    </source>
</evidence>
<dbReference type="GO" id="GO:0010181">
    <property type="term" value="F:FMN binding"/>
    <property type="evidence" value="ECO:0007669"/>
    <property type="project" value="TreeGrafter"/>
</dbReference>
<evidence type="ECO:0000313" key="2">
    <source>
        <dbReference type="EMBL" id="OQD45911.1"/>
    </source>
</evidence>
<dbReference type="InterPro" id="IPR036551">
    <property type="entry name" value="Flavin_trans-like"/>
</dbReference>
<comment type="caution">
    <text evidence="2">The sequence shown here is derived from an EMBL/GenBank/DDBJ whole genome shotgun (WGS) entry which is preliminary data.</text>
</comment>
<evidence type="ECO:0000259" key="1">
    <source>
        <dbReference type="Pfam" id="PF02441"/>
    </source>
</evidence>
<dbReference type="AlphaFoldDB" id="A0A1V6M0H9"/>
<protein>
    <submittedName>
        <fullName evidence="2">Phosphopantothenoylcysteine decarboxylase</fullName>
    </submittedName>
</protein>
<dbReference type="GO" id="GO:0071513">
    <property type="term" value="C:phosphopantothenoylcysteine decarboxylase complex"/>
    <property type="evidence" value="ECO:0007669"/>
    <property type="project" value="TreeGrafter"/>
</dbReference>
<dbReference type="PANTHER" id="PTHR14359">
    <property type="entry name" value="HOMO-OLIGOMERIC FLAVIN CONTAINING CYS DECARBOXYLASE FAMILY"/>
    <property type="match status" value="1"/>
</dbReference>
<gene>
    <name evidence="2" type="ORF">BIY37_05870</name>
</gene>